<evidence type="ECO:0000313" key="3">
    <source>
        <dbReference type="EMBL" id="GIJ44171.1"/>
    </source>
</evidence>
<keyword evidence="1 2" id="KW-0456">Lyase</keyword>
<keyword evidence="4" id="KW-1185">Reference proteome</keyword>
<proteinExistence type="inferred from homology"/>
<dbReference type="EMBL" id="BOPF01000003">
    <property type="protein sequence ID" value="GIJ44171.1"/>
    <property type="molecule type" value="Genomic_DNA"/>
</dbReference>
<dbReference type="GO" id="GO:0008840">
    <property type="term" value="F:4-hydroxy-tetrahydrodipicolinate synthase activity"/>
    <property type="evidence" value="ECO:0007669"/>
    <property type="project" value="TreeGrafter"/>
</dbReference>
<dbReference type="PIRSF" id="PIRSF001365">
    <property type="entry name" value="DHDPS"/>
    <property type="match status" value="1"/>
</dbReference>
<dbReference type="PRINTS" id="PR00146">
    <property type="entry name" value="DHPICSNTHASE"/>
</dbReference>
<evidence type="ECO:0000256" key="1">
    <source>
        <dbReference type="ARBA" id="ARBA00023239"/>
    </source>
</evidence>
<dbReference type="AlphaFoldDB" id="A0A8J4DNU3"/>
<dbReference type="RefSeq" id="WP_203897741.1">
    <property type="nucleotide sequence ID" value="NZ_BOPF01000003.1"/>
</dbReference>
<dbReference type="Gene3D" id="3.20.20.70">
    <property type="entry name" value="Aldolase class I"/>
    <property type="match status" value="1"/>
</dbReference>
<sequence>MNAWQGVVVALPTPFRADLSLDLDRLQEHVGWLAAAGCDAVSPCGPLGEYQNLSDAERADVVRATVEAAPAGCAVVAGAGGYGSRQATFWAAQAADAGARAVLAPPPHPYRASDAEVVAHYRAVAAVGLPVVVHNDPSTLVELPPDLLARIAETQGIAAVTTIGADLHRLRDLCPHLDLVAGADDMLLEAVVCGATGWLAALPNAFPRLGVDVYARCASRDVSAALPLYSDLHPLLRCSGSVQAVKFSMELAERYGGPSRPPRAALPAHDRAAVTAAVARALLHV</sequence>
<gene>
    <name evidence="3" type="ORF">Val02_10570</name>
</gene>
<evidence type="ECO:0000313" key="4">
    <source>
        <dbReference type="Proteomes" id="UP000619260"/>
    </source>
</evidence>
<organism evidence="3 4">
    <name type="scientific">Virgisporangium aliadipatigenens</name>
    <dbReference type="NCBI Taxonomy" id="741659"/>
    <lineage>
        <taxon>Bacteria</taxon>
        <taxon>Bacillati</taxon>
        <taxon>Actinomycetota</taxon>
        <taxon>Actinomycetes</taxon>
        <taxon>Micromonosporales</taxon>
        <taxon>Micromonosporaceae</taxon>
        <taxon>Virgisporangium</taxon>
    </lineage>
</organism>
<dbReference type="InterPro" id="IPR002220">
    <property type="entry name" value="DapA-like"/>
</dbReference>
<dbReference type="InterPro" id="IPR013785">
    <property type="entry name" value="Aldolase_TIM"/>
</dbReference>
<dbReference type="Pfam" id="PF00701">
    <property type="entry name" value="DHDPS"/>
    <property type="match status" value="1"/>
</dbReference>
<dbReference type="Proteomes" id="UP000619260">
    <property type="component" value="Unassembled WGS sequence"/>
</dbReference>
<accession>A0A8J4DNU3</accession>
<dbReference type="PANTHER" id="PTHR12128">
    <property type="entry name" value="DIHYDRODIPICOLINATE SYNTHASE"/>
    <property type="match status" value="1"/>
</dbReference>
<comment type="caution">
    <text evidence="3">The sequence shown here is derived from an EMBL/GenBank/DDBJ whole genome shotgun (WGS) entry which is preliminary data.</text>
</comment>
<dbReference type="SUPFAM" id="SSF51569">
    <property type="entry name" value="Aldolase"/>
    <property type="match status" value="1"/>
</dbReference>
<dbReference type="SMART" id="SM01130">
    <property type="entry name" value="DHDPS"/>
    <property type="match status" value="1"/>
</dbReference>
<name>A0A8J4DNU3_9ACTN</name>
<comment type="similarity">
    <text evidence="2">Belongs to the DapA family.</text>
</comment>
<dbReference type="CDD" id="cd00408">
    <property type="entry name" value="DHDPS-like"/>
    <property type="match status" value="1"/>
</dbReference>
<evidence type="ECO:0000256" key="2">
    <source>
        <dbReference type="PIRNR" id="PIRNR001365"/>
    </source>
</evidence>
<protein>
    <submittedName>
        <fullName evidence="3">Dihydrodipicolinate synthase family protein</fullName>
    </submittedName>
</protein>
<dbReference type="PANTHER" id="PTHR12128:SF72">
    <property type="entry name" value="DIHYDRODIPICOLINATE SYNTHASE"/>
    <property type="match status" value="1"/>
</dbReference>
<reference evidence="3" key="1">
    <citation type="submission" date="2021-01" db="EMBL/GenBank/DDBJ databases">
        <title>Whole genome shotgun sequence of Virgisporangium aliadipatigenens NBRC 105644.</title>
        <authorList>
            <person name="Komaki H."/>
            <person name="Tamura T."/>
        </authorList>
    </citation>
    <scope>NUCLEOTIDE SEQUENCE</scope>
    <source>
        <strain evidence="3">NBRC 105644</strain>
    </source>
</reference>